<feature type="domain" description="Core" evidence="2">
    <location>
        <begin position="28"/>
        <end position="135"/>
    </location>
</feature>
<name>A0ABU5F361_9BACT</name>
<evidence type="ECO:0000313" key="4">
    <source>
        <dbReference type="Proteomes" id="UP001272242"/>
    </source>
</evidence>
<keyword evidence="4" id="KW-1185">Reference proteome</keyword>
<feature type="region of interest" description="Disordered" evidence="1">
    <location>
        <begin position="1"/>
        <end position="25"/>
    </location>
</feature>
<dbReference type="RefSeq" id="WP_261190214.1">
    <property type="nucleotide sequence ID" value="NZ_JAXBLV010000178.1"/>
</dbReference>
<dbReference type="InterPro" id="IPR016092">
    <property type="entry name" value="ATAP"/>
</dbReference>
<dbReference type="InterPro" id="IPR000361">
    <property type="entry name" value="ATAP_core_dom"/>
</dbReference>
<evidence type="ECO:0000313" key="3">
    <source>
        <dbReference type="EMBL" id="MDY3560309.1"/>
    </source>
</evidence>
<dbReference type="InterPro" id="IPR035903">
    <property type="entry name" value="HesB-like_dom_sf"/>
</dbReference>
<dbReference type="EMBL" id="JAXBLV010000178">
    <property type="protein sequence ID" value="MDY3560309.1"/>
    <property type="molecule type" value="Genomic_DNA"/>
</dbReference>
<dbReference type="Pfam" id="PF01521">
    <property type="entry name" value="Fe-S_biosyn"/>
    <property type="match status" value="1"/>
</dbReference>
<dbReference type="PANTHER" id="PTHR43011:SF1">
    <property type="entry name" value="IRON-SULFUR CLUSTER ASSEMBLY 2 HOMOLOG, MITOCHONDRIAL"/>
    <property type="match status" value="1"/>
</dbReference>
<dbReference type="SUPFAM" id="SSF89360">
    <property type="entry name" value="HesB-like domain"/>
    <property type="match status" value="1"/>
</dbReference>
<proteinExistence type="predicted"/>
<gene>
    <name evidence="3" type="ORF">R5W23_001540</name>
</gene>
<dbReference type="PANTHER" id="PTHR43011">
    <property type="entry name" value="IRON-SULFUR CLUSTER ASSEMBLY 2 HOMOLOG, MITOCHONDRIAL"/>
    <property type="match status" value="1"/>
</dbReference>
<evidence type="ECO:0000259" key="2">
    <source>
        <dbReference type="Pfam" id="PF01521"/>
    </source>
</evidence>
<sequence>MSTATATAPETQQLGLAGNAPAGPPPIIVTEKAATEVKRHIASMIESKEMEPDGKLYLRVRVQGGGCSGFQNKLDLDAKYDEKTDHKFDFHGVEVVVDKRSMLYLSGATVDFHDDLNKRGFTINNPQAKSTCGCGSSYTM</sequence>
<dbReference type="NCBIfam" id="TIGR00049">
    <property type="entry name" value="iron-sulfur cluster assembly accessory protein"/>
    <property type="match status" value="1"/>
</dbReference>
<feature type="compositionally biased region" description="Polar residues" evidence="1">
    <location>
        <begin position="1"/>
        <end position="13"/>
    </location>
</feature>
<comment type="caution">
    <text evidence="3">The sequence shown here is derived from an EMBL/GenBank/DDBJ whole genome shotgun (WGS) entry which is preliminary data.</text>
</comment>
<evidence type="ECO:0000256" key="1">
    <source>
        <dbReference type="SAM" id="MobiDB-lite"/>
    </source>
</evidence>
<protein>
    <submittedName>
        <fullName evidence="3">Iron-sulfur cluster assembly accessory protein</fullName>
    </submittedName>
</protein>
<dbReference type="Proteomes" id="UP001272242">
    <property type="component" value="Unassembled WGS sequence"/>
</dbReference>
<reference evidence="4" key="1">
    <citation type="journal article" date="2023" name="Mar. Drugs">
        <title>Gemmata algarum, a Novel Planctomycete Isolated from an Algal Mat, Displays Antimicrobial Activity.</title>
        <authorList>
            <person name="Kumar G."/>
            <person name="Kallscheuer N."/>
            <person name="Kashif M."/>
            <person name="Ahamad S."/>
            <person name="Jagadeeshwari U."/>
            <person name="Pannikurungottu S."/>
            <person name="Haufschild T."/>
            <person name="Kabuu M."/>
            <person name="Sasikala C."/>
            <person name="Jogler C."/>
            <person name="Ramana C."/>
        </authorList>
    </citation>
    <scope>NUCLEOTIDE SEQUENCE [LARGE SCALE GENOMIC DNA]</scope>
    <source>
        <strain evidence="4">JC673</strain>
    </source>
</reference>
<dbReference type="Gene3D" id="2.60.300.12">
    <property type="entry name" value="HesB-like domain"/>
    <property type="match status" value="1"/>
</dbReference>
<accession>A0ABU5F361</accession>
<organism evidence="3 4">
    <name type="scientific">Gemmata algarum</name>
    <dbReference type="NCBI Taxonomy" id="2975278"/>
    <lineage>
        <taxon>Bacteria</taxon>
        <taxon>Pseudomonadati</taxon>
        <taxon>Planctomycetota</taxon>
        <taxon>Planctomycetia</taxon>
        <taxon>Gemmatales</taxon>
        <taxon>Gemmataceae</taxon>
        <taxon>Gemmata</taxon>
    </lineage>
</organism>